<feature type="compositionally biased region" description="Gly residues" evidence="1">
    <location>
        <begin position="193"/>
        <end position="208"/>
    </location>
</feature>
<dbReference type="OrthoDB" id="547787at2759"/>
<dbReference type="AlphaFoldDB" id="A0A2K3DIK8"/>
<feature type="compositionally biased region" description="Low complexity" evidence="1">
    <location>
        <begin position="209"/>
        <end position="227"/>
    </location>
</feature>
<dbReference type="KEGG" id="cre:CHLRE_07g314250v5"/>
<reference evidence="2 3" key="1">
    <citation type="journal article" date="2007" name="Science">
        <title>The Chlamydomonas genome reveals the evolution of key animal and plant functions.</title>
        <authorList>
            <person name="Merchant S.S."/>
            <person name="Prochnik S.E."/>
            <person name="Vallon O."/>
            <person name="Harris E.H."/>
            <person name="Karpowicz S.J."/>
            <person name="Witman G.B."/>
            <person name="Terry A."/>
            <person name="Salamov A."/>
            <person name="Fritz-Laylin L.K."/>
            <person name="Marechal-Drouard L."/>
            <person name="Marshall W.F."/>
            <person name="Qu L.H."/>
            <person name="Nelson D.R."/>
            <person name="Sanderfoot A.A."/>
            <person name="Spalding M.H."/>
            <person name="Kapitonov V.V."/>
            <person name="Ren Q."/>
            <person name="Ferris P."/>
            <person name="Lindquist E."/>
            <person name="Shapiro H."/>
            <person name="Lucas S.M."/>
            <person name="Grimwood J."/>
            <person name="Schmutz J."/>
            <person name="Cardol P."/>
            <person name="Cerutti H."/>
            <person name="Chanfreau G."/>
            <person name="Chen C.L."/>
            <person name="Cognat V."/>
            <person name="Croft M.T."/>
            <person name="Dent R."/>
            <person name="Dutcher S."/>
            <person name="Fernandez E."/>
            <person name="Fukuzawa H."/>
            <person name="Gonzalez-Ballester D."/>
            <person name="Gonzalez-Halphen D."/>
            <person name="Hallmann A."/>
            <person name="Hanikenne M."/>
            <person name="Hippler M."/>
            <person name="Inwood W."/>
            <person name="Jabbari K."/>
            <person name="Kalanon M."/>
            <person name="Kuras R."/>
            <person name="Lefebvre P.A."/>
            <person name="Lemaire S.D."/>
            <person name="Lobanov A.V."/>
            <person name="Lohr M."/>
            <person name="Manuell A."/>
            <person name="Meier I."/>
            <person name="Mets L."/>
            <person name="Mittag M."/>
            <person name="Mittelmeier T."/>
            <person name="Moroney J.V."/>
            <person name="Moseley J."/>
            <person name="Napoli C."/>
            <person name="Nedelcu A.M."/>
            <person name="Niyogi K."/>
            <person name="Novoselov S.V."/>
            <person name="Paulsen I.T."/>
            <person name="Pazour G."/>
            <person name="Purton S."/>
            <person name="Ral J.P."/>
            <person name="Riano-Pachon D.M."/>
            <person name="Riekhof W."/>
            <person name="Rymarquis L."/>
            <person name="Schroda M."/>
            <person name="Stern D."/>
            <person name="Umen J."/>
            <person name="Willows R."/>
            <person name="Wilson N."/>
            <person name="Zimmer S.L."/>
            <person name="Allmer J."/>
            <person name="Balk J."/>
            <person name="Bisova K."/>
            <person name="Chen C.J."/>
            <person name="Elias M."/>
            <person name="Gendler K."/>
            <person name="Hauser C."/>
            <person name="Lamb M.R."/>
            <person name="Ledford H."/>
            <person name="Long J.C."/>
            <person name="Minagawa J."/>
            <person name="Page M.D."/>
            <person name="Pan J."/>
            <person name="Pootakham W."/>
            <person name="Roje S."/>
            <person name="Rose A."/>
            <person name="Stahlberg E."/>
            <person name="Terauchi A.M."/>
            <person name="Yang P."/>
            <person name="Ball S."/>
            <person name="Bowler C."/>
            <person name="Dieckmann C.L."/>
            <person name="Gladyshev V.N."/>
            <person name="Green P."/>
            <person name="Jorgensen R."/>
            <person name="Mayfield S."/>
            <person name="Mueller-Roeber B."/>
            <person name="Rajamani S."/>
            <person name="Sayre R.T."/>
            <person name="Brokstein P."/>
            <person name="Dubchak I."/>
            <person name="Goodstein D."/>
            <person name="Hornick L."/>
            <person name="Huang Y.W."/>
            <person name="Jhaveri J."/>
            <person name="Luo Y."/>
            <person name="Martinez D."/>
            <person name="Ngau W.C."/>
            <person name="Otillar B."/>
            <person name="Poliakov A."/>
            <person name="Porter A."/>
            <person name="Szajkowski L."/>
            <person name="Werner G."/>
            <person name="Zhou K."/>
            <person name="Grigoriev I.V."/>
            <person name="Rokhsar D.S."/>
            <person name="Grossman A.R."/>
        </authorList>
    </citation>
    <scope>NUCLEOTIDE SEQUENCE [LARGE SCALE GENOMIC DNA]</scope>
    <source>
        <strain evidence="3">CC-503</strain>
    </source>
</reference>
<feature type="region of interest" description="Disordered" evidence="1">
    <location>
        <begin position="876"/>
        <end position="907"/>
    </location>
</feature>
<accession>A0A2K3DIK8</accession>
<feature type="region of interest" description="Disordered" evidence="1">
    <location>
        <begin position="184"/>
        <end position="231"/>
    </location>
</feature>
<evidence type="ECO:0000256" key="1">
    <source>
        <dbReference type="SAM" id="MobiDB-lite"/>
    </source>
</evidence>
<dbReference type="RefSeq" id="XP_042922421.1">
    <property type="nucleotide sequence ID" value="XM_043063853.1"/>
</dbReference>
<dbReference type="GeneID" id="5726521"/>
<dbReference type="Proteomes" id="UP000006906">
    <property type="component" value="Chromosome 7"/>
</dbReference>
<dbReference type="Gramene" id="PNW80360">
    <property type="protein sequence ID" value="PNW80360"/>
    <property type="gene ID" value="CHLRE_07g314250v5"/>
</dbReference>
<feature type="compositionally biased region" description="Low complexity" evidence="1">
    <location>
        <begin position="819"/>
        <end position="829"/>
    </location>
</feature>
<gene>
    <name evidence="2" type="ORF">CHLRE_07g314250v5</name>
</gene>
<sequence length="938" mass="95574">MAISSARLACKALRELLDGSIEGVRLRMRKDELIEVTHGSPGASFADLARWPRASSVTLALEDGTDQGTDELCEPGCCAADVAMLWLSRQSSAARHTILDVELEYAPMLEHPWQVAALSTLPLWLPNLKSLDLRGLQGWWVPPESAAGLVTLFRGLAGLPHLQHLSLPHAELLQYAHHLLPAPAPARAASSGPGHGAGTGHGIGGATGGTAASGSSLNTATATSTSPQTPPLRDLYVETLFPIEGDLPPQVLPGVAALTCLNRLTLAHLTPPSWSLHCVGALLAAAPPQLQEFCISGLWDLHRGDWGTILSLQQQQQQPAAAPPGGGVLGGAGGYVLYVCPSAGVARDPGIPLGTLGRLARDVLLPCRRLWEPSRLGATTHSSSNNNNRNGGGGEGGGWGLRALELPLVTDAEALVAAGSDAESRLPEEAAQELAAVRELVRRPQLRVALGTLVLGPTSTTPSARAVLDALGGRPRELRLLLDRRRCFPRLSPEADGYVTVQVPSRSGSRALKGAGDVAAAGNSFAEHAAAAAAEAVVAMVEGVGPCVSGSPPLHPTAVVSAALDFLTRAAQPLPFWEAAAAEEPDEAPAADAACIGPDTLAPVQPSAAVAEAADAEGPETELACVLTVTETEPTSVACTGASTACGDAAADGLRGAEPEPEPAAPDLLLVRGPLVSTMIRAPVMFQNWLDWLAPAADAAATAASRWNGLHRIPGSPVGVFKLLPGSHPLLGAVLVRVGSAAFSWAGLQAALAPAVEDGAVEVACLRLPQGAATAAAPAASAAVAAPNRHVSSRVPFADDDVDAVLLWAVQQVASAVWPRTGTRPRTGDTAGGDARGAGTAASSAATTATDSAAVAGTAAVRGGSAAEAAVVDSAGEAGLRGDSERVTEEDGECEGGECAGPAAGGSGSEWLAPQLEWCVALQAELQRLPLAVELAVT</sequence>
<proteinExistence type="predicted"/>
<protein>
    <submittedName>
        <fullName evidence="2">Uncharacterized protein</fullName>
    </submittedName>
</protein>
<dbReference type="InParanoid" id="A0A2K3DIK8"/>
<evidence type="ECO:0000313" key="2">
    <source>
        <dbReference type="EMBL" id="PNW80360.1"/>
    </source>
</evidence>
<dbReference type="EMBL" id="CM008968">
    <property type="protein sequence ID" value="PNW80360.1"/>
    <property type="molecule type" value="Genomic_DNA"/>
</dbReference>
<feature type="compositionally biased region" description="Basic and acidic residues" evidence="1">
    <location>
        <begin position="880"/>
        <end position="889"/>
    </location>
</feature>
<keyword evidence="3" id="KW-1185">Reference proteome</keyword>
<evidence type="ECO:0000313" key="3">
    <source>
        <dbReference type="Proteomes" id="UP000006906"/>
    </source>
</evidence>
<feature type="region of interest" description="Disordered" evidence="1">
    <location>
        <begin position="819"/>
        <end position="844"/>
    </location>
</feature>
<dbReference type="ExpressionAtlas" id="A0A2K3DIK8">
    <property type="expression patterns" value="baseline"/>
</dbReference>
<organism evidence="2 3">
    <name type="scientific">Chlamydomonas reinhardtii</name>
    <name type="common">Chlamydomonas smithii</name>
    <dbReference type="NCBI Taxonomy" id="3055"/>
    <lineage>
        <taxon>Eukaryota</taxon>
        <taxon>Viridiplantae</taxon>
        <taxon>Chlorophyta</taxon>
        <taxon>core chlorophytes</taxon>
        <taxon>Chlorophyceae</taxon>
        <taxon>CS clade</taxon>
        <taxon>Chlamydomonadales</taxon>
        <taxon>Chlamydomonadaceae</taxon>
        <taxon>Chlamydomonas</taxon>
    </lineage>
</organism>
<name>A0A2K3DIK8_CHLRE</name>
<feature type="region of interest" description="Disordered" evidence="1">
    <location>
        <begin position="376"/>
        <end position="396"/>
    </location>
</feature>